<protein>
    <submittedName>
        <fullName evidence="3">Translation initiation factor IF-2-like</fullName>
    </submittedName>
</protein>
<accession>A0A8U0REU5</accession>
<feature type="compositionally biased region" description="Low complexity" evidence="1">
    <location>
        <begin position="19"/>
        <end position="28"/>
    </location>
</feature>
<dbReference type="Proteomes" id="UP000000715">
    <property type="component" value="Unplaced"/>
</dbReference>
<evidence type="ECO:0000313" key="2">
    <source>
        <dbReference type="Proteomes" id="UP000000715"/>
    </source>
</evidence>
<sequence length="262" mass="28586">MSYPPWLRHSPLPRPGTPAPAASLPASRPRGRRVRADCFPLPAPAAPGKGLLVDPCHLPRAQRRSGSRLRGHRSRSPPASHRLPETEPQRQTAGAGAGQSSTQPALEPAWPDLAAASPTWALPRLGIGPQEPERLRRPVRGPYNGWEVGEKQARPCPTLRPTNSSPGGSQGPPQAEHQETWSSLRGPTHQAGPAAPILGTRDQRPEHRTCLPRCLHRAQPQRSWRTSDPAPGPQHRPRMEGAPFPHRRRSGLDFAVRDSSHT</sequence>
<reference evidence="3" key="1">
    <citation type="submission" date="2025-08" db="UniProtKB">
        <authorList>
            <consortium name="RefSeq"/>
        </authorList>
    </citation>
    <scope>IDENTIFICATION</scope>
    <source>
        <tissue evidence="3">Brain</tissue>
    </source>
</reference>
<dbReference type="GeneID" id="123388311"/>
<proteinExistence type="predicted"/>
<gene>
    <name evidence="3" type="primary">LOC123388311</name>
</gene>
<dbReference type="AlphaFoldDB" id="A0A8U0REU5"/>
<feature type="region of interest" description="Disordered" evidence="1">
    <location>
        <begin position="1"/>
        <end position="262"/>
    </location>
</feature>
<feature type="compositionally biased region" description="Basic residues" evidence="1">
    <location>
        <begin position="60"/>
        <end position="75"/>
    </location>
</feature>
<name>A0A8U0REU5_MUSPF</name>
<evidence type="ECO:0000313" key="3">
    <source>
        <dbReference type="RefSeq" id="XP_044923723.1"/>
    </source>
</evidence>
<organism evidence="2 3">
    <name type="scientific">Mustela putorius furo</name>
    <name type="common">European domestic ferret</name>
    <name type="synonym">Mustela furo</name>
    <dbReference type="NCBI Taxonomy" id="9669"/>
    <lineage>
        <taxon>Eukaryota</taxon>
        <taxon>Metazoa</taxon>
        <taxon>Chordata</taxon>
        <taxon>Craniata</taxon>
        <taxon>Vertebrata</taxon>
        <taxon>Euteleostomi</taxon>
        <taxon>Mammalia</taxon>
        <taxon>Eutheria</taxon>
        <taxon>Laurasiatheria</taxon>
        <taxon>Carnivora</taxon>
        <taxon>Caniformia</taxon>
        <taxon>Musteloidea</taxon>
        <taxon>Mustelidae</taxon>
        <taxon>Mustelinae</taxon>
        <taxon>Mustela</taxon>
    </lineage>
</organism>
<evidence type="ECO:0000256" key="1">
    <source>
        <dbReference type="SAM" id="MobiDB-lite"/>
    </source>
</evidence>
<dbReference type="RefSeq" id="XP_044923723.1">
    <property type="nucleotide sequence ID" value="XM_045067788.1"/>
</dbReference>
<keyword evidence="2" id="KW-1185">Reference proteome</keyword>